<dbReference type="Gene3D" id="2.60.200.60">
    <property type="match status" value="1"/>
</dbReference>
<evidence type="ECO:0000313" key="2">
    <source>
        <dbReference type="EMBL" id="MFC0253484.1"/>
    </source>
</evidence>
<feature type="compositionally biased region" description="Polar residues" evidence="1">
    <location>
        <begin position="110"/>
        <end position="125"/>
    </location>
</feature>
<evidence type="ECO:0000256" key="1">
    <source>
        <dbReference type="SAM" id="MobiDB-lite"/>
    </source>
</evidence>
<proteinExistence type="predicted"/>
<name>A0ABV6FJI9_9BURK</name>
<dbReference type="CDD" id="cd14744">
    <property type="entry name" value="PAAR_CT_2"/>
    <property type="match status" value="1"/>
</dbReference>
<dbReference type="RefSeq" id="WP_379680550.1">
    <property type="nucleotide sequence ID" value="NZ_JBHLWP010000013.1"/>
</dbReference>
<dbReference type="Pfam" id="PF05488">
    <property type="entry name" value="PAAR_motif"/>
    <property type="match status" value="1"/>
</dbReference>
<dbReference type="EMBL" id="JBHLWP010000013">
    <property type="protein sequence ID" value="MFC0253484.1"/>
    <property type="molecule type" value="Genomic_DNA"/>
</dbReference>
<keyword evidence="3" id="KW-1185">Reference proteome</keyword>
<feature type="region of interest" description="Disordered" evidence="1">
    <location>
        <begin position="92"/>
        <end position="126"/>
    </location>
</feature>
<accession>A0ABV6FJI9</accession>
<dbReference type="InterPro" id="IPR008727">
    <property type="entry name" value="PAAR_motif"/>
</dbReference>
<protein>
    <submittedName>
        <fullName evidence="2">PAAR domain-containing protein</fullName>
    </submittedName>
</protein>
<reference evidence="2 3" key="1">
    <citation type="submission" date="2024-09" db="EMBL/GenBank/DDBJ databases">
        <authorList>
            <person name="Sun Q."/>
            <person name="Mori K."/>
        </authorList>
    </citation>
    <scope>NUCLEOTIDE SEQUENCE [LARGE SCALE GENOMIC DNA]</scope>
    <source>
        <strain evidence="2 3">CCM 7792</strain>
    </source>
</reference>
<organism evidence="2 3">
    <name type="scientific">Massilia consociata</name>
    <dbReference type="NCBI Taxonomy" id="760117"/>
    <lineage>
        <taxon>Bacteria</taxon>
        <taxon>Pseudomonadati</taxon>
        <taxon>Pseudomonadota</taxon>
        <taxon>Betaproteobacteria</taxon>
        <taxon>Burkholderiales</taxon>
        <taxon>Oxalobacteraceae</taxon>
        <taxon>Telluria group</taxon>
        <taxon>Massilia</taxon>
    </lineage>
</organism>
<comment type="caution">
    <text evidence="2">The sequence shown here is derived from an EMBL/GenBank/DDBJ whole genome shotgun (WGS) entry which is preliminary data.</text>
</comment>
<sequence length="183" mass="19171">MPEIIRMGDSTSHGGKVIEGSPFDICMGKPIAYMGHKVQCPKCKGVFPIVEGALTTTFYGKGVALAGMKTACGAVLIASQFTDVVEYGGGGSAARGAAQRKSETAVTPMIATSNQDSSEASSTAPQFDDRFILQDAETGRPIAHTEYAIRRASGEIEHGVSDAEGRTHLLSATATAEQIEIFV</sequence>
<gene>
    <name evidence="2" type="ORF">ACFFJK_16410</name>
</gene>
<evidence type="ECO:0000313" key="3">
    <source>
        <dbReference type="Proteomes" id="UP001589773"/>
    </source>
</evidence>
<dbReference type="Proteomes" id="UP001589773">
    <property type="component" value="Unassembled WGS sequence"/>
</dbReference>